<accession>A0A9D1DZA9</accession>
<dbReference type="SUPFAM" id="SSF51905">
    <property type="entry name" value="FAD/NAD(P)-binding domain"/>
    <property type="match status" value="1"/>
</dbReference>
<keyword evidence="1" id="KW-0472">Membrane</keyword>
<proteinExistence type="predicted"/>
<dbReference type="InterPro" id="IPR004792">
    <property type="entry name" value="BaiN-like"/>
</dbReference>
<reference evidence="3" key="1">
    <citation type="submission" date="2020-10" db="EMBL/GenBank/DDBJ databases">
        <authorList>
            <person name="Gilroy R."/>
        </authorList>
    </citation>
    <scope>NUCLEOTIDE SEQUENCE</scope>
    <source>
        <strain evidence="3">CHK189-12415</strain>
    </source>
</reference>
<name>A0A9D1DZA9_9FIRM</name>
<feature type="non-terminal residue" evidence="3">
    <location>
        <position position="158"/>
    </location>
</feature>
<dbReference type="Gene3D" id="3.50.50.60">
    <property type="entry name" value="FAD/NAD(P)-binding domain"/>
    <property type="match status" value="1"/>
</dbReference>
<evidence type="ECO:0000256" key="1">
    <source>
        <dbReference type="SAM" id="Phobius"/>
    </source>
</evidence>
<reference evidence="3" key="2">
    <citation type="journal article" date="2021" name="PeerJ">
        <title>Extensive microbial diversity within the chicken gut microbiome revealed by metagenomics and culture.</title>
        <authorList>
            <person name="Gilroy R."/>
            <person name="Ravi A."/>
            <person name="Getino M."/>
            <person name="Pursley I."/>
            <person name="Horton D.L."/>
            <person name="Alikhan N.F."/>
            <person name="Baker D."/>
            <person name="Gharbi K."/>
            <person name="Hall N."/>
            <person name="Watson M."/>
            <person name="Adriaenssens E.M."/>
            <person name="Foster-Nyarko E."/>
            <person name="Jarju S."/>
            <person name="Secka A."/>
            <person name="Antonio M."/>
            <person name="Oren A."/>
            <person name="Chaudhuri R.R."/>
            <person name="La Ragione R."/>
            <person name="Hildebrand F."/>
            <person name="Pallen M.J."/>
        </authorList>
    </citation>
    <scope>NUCLEOTIDE SEQUENCE</scope>
    <source>
        <strain evidence="3">CHK189-12415</strain>
    </source>
</reference>
<gene>
    <name evidence="3" type="ORF">IAB37_09160</name>
</gene>
<dbReference type="PANTHER" id="PTHR42887:SF2">
    <property type="entry name" value="OS12G0638800 PROTEIN"/>
    <property type="match status" value="1"/>
</dbReference>
<dbReference type="InterPro" id="IPR057661">
    <property type="entry name" value="RsdA/BaiN/AoA(So)_Rossmann"/>
</dbReference>
<dbReference type="EMBL" id="DVHA01000298">
    <property type="protein sequence ID" value="HIR61727.1"/>
    <property type="molecule type" value="Genomic_DNA"/>
</dbReference>
<organism evidence="3 4">
    <name type="scientific">Candidatus Faecivivens stercoravium</name>
    <dbReference type="NCBI Taxonomy" id="2840803"/>
    <lineage>
        <taxon>Bacteria</taxon>
        <taxon>Bacillati</taxon>
        <taxon>Bacillota</taxon>
        <taxon>Clostridia</taxon>
        <taxon>Eubacteriales</taxon>
        <taxon>Oscillospiraceae</taxon>
        <taxon>Oscillospiraceae incertae sedis</taxon>
        <taxon>Candidatus Faecivivens</taxon>
    </lineage>
</organism>
<sequence>MAAEFYPVIVVGGGASGMAAAITAAGILGPGKVLLLERGARAGRKLLAAGNGRCNLSNRFADVSRYHGADPGFVGPAFQRFPVEENLKFFERLGLLAVEEEEGKLYPMSLQAAAVLDVLRLALEEGGVTLLTGIDVLSVRPGKEGFSLLCKTEEGERL</sequence>
<dbReference type="InterPro" id="IPR036188">
    <property type="entry name" value="FAD/NAD-bd_sf"/>
</dbReference>
<evidence type="ECO:0000313" key="3">
    <source>
        <dbReference type="EMBL" id="HIR61727.1"/>
    </source>
</evidence>
<evidence type="ECO:0000259" key="2">
    <source>
        <dbReference type="Pfam" id="PF03486"/>
    </source>
</evidence>
<feature type="transmembrane region" description="Helical" evidence="1">
    <location>
        <begin position="6"/>
        <end position="28"/>
    </location>
</feature>
<dbReference type="AlphaFoldDB" id="A0A9D1DZA9"/>
<evidence type="ECO:0000313" key="4">
    <source>
        <dbReference type="Proteomes" id="UP000824241"/>
    </source>
</evidence>
<protein>
    <submittedName>
        <fullName evidence="3">NAD(P)/FAD-dependent oxidoreductase</fullName>
    </submittedName>
</protein>
<comment type="caution">
    <text evidence="3">The sequence shown here is derived from an EMBL/GenBank/DDBJ whole genome shotgun (WGS) entry which is preliminary data.</text>
</comment>
<dbReference type="PANTHER" id="PTHR42887">
    <property type="entry name" value="OS12G0638800 PROTEIN"/>
    <property type="match status" value="1"/>
</dbReference>
<keyword evidence="1" id="KW-0812">Transmembrane</keyword>
<keyword evidence="1" id="KW-1133">Transmembrane helix</keyword>
<dbReference type="Proteomes" id="UP000824241">
    <property type="component" value="Unassembled WGS sequence"/>
</dbReference>
<feature type="domain" description="RsdA/BaiN/AoA(So)-like Rossmann fold-like" evidence="2">
    <location>
        <begin position="8"/>
        <end position="150"/>
    </location>
</feature>
<dbReference type="Pfam" id="PF03486">
    <property type="entry name" value="HI0933_like"/>
    <property type="match status" value="1"/>
</dbReference>